<evidence type="ECO:0000256" key="7">
    <source>
        <dbReference type="SAM" id="SignalP"/>
    </source>
</evidence>
<comment type="caution">
    <text evidence="9">The sequence shown here is derived from an EMBL/GenBank/DDBJ whole genome shotgun (WGS) entry which is preliminary data.</text>
</comment>
<dbReference type="InterPro" id="IPR050448">
    <property type="entry name" value="OpgB/LTA_synthase_biosynth"/>
</dbReference>
<dbReference type="AlphaFoldDB" id="A0A5J5G8V5"/>
<dbReference type="InterPro" id="IPR017850">
    <property type="entry name" value="Alkaline_phosphatase_core_sf"/>
</dbReference>
<comment type="subcellular location">
    <subcellularLocation>
        <location evidence="1">Cell membrane</location>
        <topology evidence="1">Multi-pass membrane protein</topology>
    </subcellularLocation>
</comment>
<keyword evidence="3" id="KW-1003">Cell membrane</keyword>
<gene>
    <name evidence="9" type="ORF">F4V43_12395</name>
</gene>
<evidence type="ECO:0000256" key="3">
    <source>
        <dbReference type="ARBA" id="ARBA00022475"/>
    </source>
</evidence>
<evidence type="ECO:0000313" key="9">
    <source>
        <dbReference type="EMBL" id="KAA9004188.1"/>
    </source>
</evidence>
<name>A0A5J5G8V5_9BACL</name>
<feature type="domain" description="Sulfatase N-terminal" evidence="8">
    <location>
        <begin position="92"/>
        <end position="382"/>
    </location>
</feature>
<keyword evidence="6" id="KW-0472">Membrane</keyword>
<dbReference type="Proteomes" id="UP000367750">
    <property type="component" value="Unassembled WGS sequence"/>
</dbReference>
<evidence type="ECO:0000256" key="5">
    <source>
        <dbReference type="ARBA" id="ARBA00022989"/>
    </source>
</evidence>
<evidence type="ECO:0000259" key="8">
    <source>
        <dbReference type="Pfam" id="PF00884"/>
    </source>
</evidence>
<dbReference type="OrthoDB" id="5901192at2"/>
<keyword evidence="10" id="KW-1185">Reference proteome</keyword>
<dbReference type="PANTHER" id="PTHR47371:SF3">
    <property type="entry name" value="PHOSPHOGLYCEROL TRANSFERASE I"/>
    <property type="match status" value="1"/>
</dbReference>
<feature type="signal peptide" evidence="7">
    <location>
        <begin position="1"/>
        <end position="26"/>
    </location>
</feature>
<dbReference type="PANTHER" id="PTHR47371">
    <property type="entry name" value="LIPOTEICHOIC ACID SYNTHASE"/>
    <property type="match status" value="1"/>
</dbReference>
<dbReference type="Pfam" id="PF00884">
    <property type="entry name" value="Sulfatase"/>
    <property type="match status" value="1"/>
</dbReference>
<proteinExistence type="predicted"/>
<evidence type="ECO:0000313" key="10">
    <source>
        <dbReference type="Proteomes" id="UP000367750"/>
    </source>
</evidence>
<evidence type="ECO:0000256" key="6">
    <source>
        <dbReference type="ARBA" id="ARBA00023136"/>
    </source>
</evidence>
<comment type="pathway">
    <text evidence="2">Cell wall biogenesis; lipoteichoic acid biosynthesis.</text>
</comment>
<protein>
    <submittedName>
        <fullName evidence="9">LTA synthase family protein</fullName>
    </submittedName>
</protein>
<organism evidence="9 10">
    <name type="scientific">Paenibacillus spiritus</name>
    <dbReference type="NCBI Taxonomy" id="2496557"/>
    <lineage>
        <taxon>Bacteria</taxon>
        <taxon>Bacillati</taxon>
        <taxon>Bacillota</taxon>
        <taxon>Bacilli</taxon>
        <taxon>Bacillales</taxon>
        <taxon>Paenibacillaceae</taxon>
        <taxon>Paenibacillus</taxon>
    </lineage>
</organism>
<keyword evidence="5" id="KW-1133">Transmembrane helix</keyword>
<evidence type="ECO:0000256" key="2">
    <source>
        <dbReference type="ARBA" id="ARBA00004936"/>
    </source>
</evidence>
<feature type="chain" id="PRO_5023937933" evidence="7">
    <location>
        <begin position="27"/>
        <end position="483"/>
    </location>
</feature>
<sequence length="483" mass="54686">MKIRWSRGFRLILMLLLAAALVSVSASDAVRPLAAGTVRSLSGGRLQPLILPSDLTEAYRRLGQAMFVPDEPGRRVGGSKKPRLWGRGAGSHVILIQLESFQNFLMRVKVEGQEVTPNLNRLAGESLYYPNVFQQIGRGNTSDAEFVANTSLYPVGNEPMFEQYADRSIPSLARLLGAQGYRTWTFHVNKASFWNRSRMYPALGFDAYFDKPFFRPERFSRFGASDEELFRAGLKKLKQADRAGQKIFAQFVTVSSHSPFSIPEESVRLHMESKQAKTLLGRYAASVHYTDDALGKFIEGLRSSGLWEKSLVVVYGDHFGLNRKKYNPETIRKVLDSRYLAALDTYNVPLLIHWPGQREGEEIRQAGGQIDILPTLANLLGIRLETEPFLVFGHDLLNVRRNLIGIRYYLRTGSFVNNEVLFAAGPHGFRDGTAISLDTRKPVALRSEWRRQCEWIMEWEKLSDRYVNLLPRIPDSPKRDTGG</sequence>
<dbReference type="InterPro" id="IPR000917">
    <property type="entry name" value="Sulfatase_N"/>
</dbReference>
<evidence type="ECO:0000256" key="1">
    <source>
        <dbReference type="ARBA" id="ARBA00004651"/>
    </source>
</evidence>
<keyword evidence="7" id="KW-0732">Signal</keyword>
<keyword evidence="4" id="KW-0812">Transmembrane</keyword>
<dbReference type="EMBL" id="VYKK01000015">
    <property type="protein sequence ID" value="KAA9004188.1"/>
    <property type="molecule type" value="Genomic_DNA"/>
</dbReference>
<evidence type="ECO:0000256" key="4">
    <source>
        <dbReference type="ARBA" id="ARBA00022692"/>
    </source>
</evidence>
<dbReference type="GO" id="GO:0005886">
    <property type="term" value="C:plasma membrane"/>
    <property type="evidence" value="ECO:0007669"/>
    <property type="project" value="UniProtKB-SubCell"/>
</dbReference>
<dbReference type="SUPFAM" id="SSF53649">
    <property type="entry name" value="Alkaline phosphatase-like"/>
    <property type="match status" value="1"/>
</dbReference>
<dbReference type="Gene3D" id="3.30.1120.170">
    <property type="match status" value="1"/>
</dbReference>
<accession>A0A5J5G8V5</accession>
<dbReference type="CDD" id="cd16015">
    <property type="entry name" value="LTA_synthase"/>
    <property type="match status" value="1"/>
</dbReference>
<dbReference type="Gene3D" id="3.40.720.10">
    <property type="entry name" value="Alkaline Phosphatase, subunit A"/>
    <property type="match status" value="1"/>
</dbReference>
<dbReference type="RefSeq" id="WP_150458540.1">
    <property type="nucleotide sequence ID" value="NZ_VYKK01000015.1"/>
</dbReference>
<reference evidence="9 10" key="1">
    <citation type="submission" date="2019-09" db="EMBL/GenBank/DDBJ databases">
        <title>Bacillus ochoae sp. nov., Paenibacillus whitsoniae sp. nov., Paenibacillus spiritus sp. nov. Isolated from the Mars Exploration Rover during spacecraft assembly.</title>
        <authorList>
            <person name="Seuylemezian A."/>
            <person name="Vaishampayan P."/>
        </authorList>
    </citation>
    <scope>NUCLEOTIDE SEQUENCE [LARGE SCALE GENOMIC DNA]</scope>
    <source>
        <strain evidence="9 10">MER_111</strain>
    </source>
</reference>